<gene>
    <name evidence="2" type="ORF">TWF694_002006</name>
</gene>
<organism evidence="2 3">
    <name type="scientific">Orbilia ellipsospora</name>
    <dbReference type="NCBI Taxonomy" id="2528407"/>
    <lineage>
        <taxon>Eukaryota</taxon>
        <taxon>Fungi</taxon>
        <taxon>Dikarya</taxon>
        <taxon>Ascomycota</taxon>
        <taxon>Pezizomycotina</taxon>
        <taxon>Orbiliomycetes</taxon>
        <taxon>Orbiliales</taxon>
        <taxon>Orbiliaceae</taxon>
        <taxon>Orbilia</taxon>
    </lineage>
</organism>
<dbReference type="AlphaFoldDB" id="A0AAV9X5K6"/>
<dbReference type="InterPro" id="IPR056009">
    <property type="entry name" value="DUF7587"/>
</dbReference>
<dbReference type="EMBL" id="JAVHJO010000010">
    <property type="protein sequence ID" value="KAK6535552.1"/>
    <property type="molecule type" value="Genomic_DNA"/>
</dbReference>
<accession>A0AAV9X5K6</accession>
<evidence type="ECO:0000313" key="2">
    <source>
        <dbReference type="EMBL" id="KAK6535552.1"/>
    </source>
</evidence>
<name>A0AAV9X5K6_9PEZI</name>
<dbReference type="Pfam" id="PF24494">
    <property type="entry name" value="DUF7587"/>
    <property type="match status" value="1"/>
</dbReference>
<comment type="caution">
    <text evidence="2">The sequence shown here is derived from an EMBL/GenBank/DDBJ whole genome shotgun (WGS) entry which is preliminary data.</text>
</comment>
<sequence length="152" mass="17588">MTSRFKLHREDIPEKLYRVHYPDSTTTYDKEDGFLAAYQIDPKDLAPTPGALLAYVERLRKGSSDFSGRYITTFGSKTHALRWARKLQRDHQYPKDSVQVMTIRPMKYKRTPWVASVAAILGDQGHGLEYSADEYLFFRKIARNLIVATEDI</sequence>
<evidence type="ECO:0000313" key="3">
    <source>
        <dbReference type="Proteomes" id="UP001365542"/>
    </source>
</evidence>
<keyword evidence="3" id="KW-1185">Reference proteome</keyword>
<proteinExistence type="predicted"/>
<dbReference type="PANTHER" id="PTHR40781:SF1">
    <property type="match status" value="1"/>
</dbReference>
<dbReference type="PANTHER" id="PTHR40781">
    <property type="match status" value="1"/>
</dbReference>
<reference evidence="2 3" key="1">
    <citation type="submission" date="2019-10" db="EMBL/GenBank/DDBJ databases">
        <authorList>
            <person name="Palmer J.M."/>
        </authorList>
    </citation>
    <scope>NUCLEOTIDE SEQUENCE [LARGE SCALE GENOMIC DNA]</scope>
    <source>
        <strain evidence="2 3">TWF694</strain>
    </source>
</reference>
<feature type="domain" description="DUF7587" evidence="1">
    <location>
        <begin position="12"/>
        <end position="151"/>
    </location>
</feature>
<evidence type="ECO:0000259" key="1">
    <source>
        <dbReference type="Pfam" id="PF24494"/>
    </source>
</evidence>
<protein>
    <recommendedName>
        <fullName evidence="1">DUF7587 domain-containing protein</fullName>
    </recommendedName>
</protein>
<dbReference type="Proteomes" id="UP001365542">
    <property type="component" value="Unassembled WGS sequence"/>
</dbReference>